<feature type="compositionally biased region" description="Polar residues" evidence="1">
    <location>
        <begin position="189"/>
        <end position="202"/>
    </location>
</feature>
<organism evidence="2">
    <name type="scientific">Sesamum calycinum</name>
    <dbReference type="NCBI Taxonomy" id="2727403"/>
    <lineage>
        <taxon>Eukaryota</taxon>
        <taxon>Viridiplantae</taxon>
        <taxon>Streptophyta</taxon>
        <taxon>Embryophyta</taxon>
        <taxon>Tracheophyta</taxon>
        <taxon>Spermatophyta</taxon>
        <taxon>Magnoliopsida</taxon>
        <taxon>eudicotyledons</taxon>
        <taxon>Gunneridae</taxon>
        <taxon>Pentapetalae</taxon>
        <taxon>asterids</taxon>
        <taxon>lamiids</taxon>
        <taxon>Lamiales</taxon>
        <taxon>Pedaliaceae</taxon>
        <taxon>Sesamum</taxon>
    </lineage>
</organism>
<proteinExistence type="predicted"/>
<evidence type="ECO:0000313" key="2">
    <source>
        <dbReference type="EMBL" id="KAL0285402.1"/>
    </source>
</evidence>
<evidence type="ECO:0008006" key="3">
    <source>
        <dbReference type="Google" id="ProtNLM"/>
    </source>
</evidence>
<evidence type="ECO:0000256" key="1">
    <source>
        <dbReference type="SAM" id="MobiDB-lite"/>
    </source>
</evidence>
<feature type="region of interest" description="Disordered" evidence="1">
    <location>
        <begin position="177"/>
        <end position="202"/>
    </location>
</feature>
<reference evidence="2" key="2">
    <citation type="journal article" date="2024" name="Plant">
        <title>Genomic evolution and insights into agronomic trait innovations of Sesamum species.</title>
        <authorList>
            <person name="Miao H."/>
            <person name="Wang L."/>
            <person name="Qu L."/>
            <person name="Liu H."/>
            <person name="Sun Y."/>
            <person name="Le M."/>
            <person name="Wang Q."/>
            <person name="Wei S."/>
            <person name="Zheng Y."/>
            <person name="Lin W."/>
            <person name="Duan Y."/>
            <person name="Cao H."/>
            <person name="Xiong S."/>
            <person name="Wang X."/>
            <person name="Wei L."/>
            <person name="Li C."/>
            <person name="Ma Q."/>
            <person name="Ju M."/>
            <person name="Zhao R."/>
            <person name="Li G."/>
            <person name="Mu C."/>
            <person name="Tian Q."/>
            <person name="Mei H."/>
            <person name="Zhang T."/>
            <person name="Gao T."/>
            <person name="Zhang H."/>
        </authorList>
    </citation>
    <scope>NUCLEOTIDE SEQUENCE</scope>
    <source>
        <strain evidence="2">KEN8</strain>
    </source>
</reference>
<dbReference type="PANTHER" id="PTHR31286">
    <property type="entry name" value="GLYCINE-RICH CELL WALL STRUCTURAL PROTEIN 1.8-LIKE"/>
    <property type="match status" value="1"/>
</dbReference>
<dbReference type="InterPro" id="IPR040256">
    <property type="entry name" value="At4g02000-like"/>
</dbReference>
<gene>
    <name evidence="2" type="ORF">Scaly_2821000</name>
</gene>
<name>A0AAW2ISN3_9LAMI</name>
<dbReference type="EMBL" id="JACGWM010001941">
    <property type="protein sequence ID" value="KAL0285402.1"/>
    <property type="molecule type" value="Genomic_DNA"/>
</dbReference>
<accession>A0AAW2ISN3</accession>
<reference evidence="2" key="1">
    <citation type="submission" date="2020-06" db="EMBL/GenBank/DDBJ databases">
        <authorList>
            <person name="Li T."/>
            <person name="Hu X."/>
            <person name="Zhang T."/>
            <person name="Song X."/>
            <person name="Zhang H."/>
            <person name="Dai N."/>
            <person name="Sheng W."/>
            <person name="Hou X."/>
            <person name="Wei L."/>
        </authorList>
    </citation>
    <scope>NUCLEOTIDE SEQUENCE</scope>
    <source>
        <strain evidence="2">KEN8</strain>
        <tissue evidence="2">Leaf</tissue>
    </source>
</reference>
<comment type="caution">
    <text evidence="2">The sequence shown here is derived from an EMBL/GenBank/DDBJ whole genome shotgun (WGS) entry which is preliminary data.</text>
</comment>
<dbReference type="PANTHER" id="PTHR31286:SF180">
    <property type="entry name" value="OS10G0362600 PROTEIN"/>
    <property type="match status" value="1"/>
</dbReference>
<sequence>MEEVIDGGPWLFQGQTIVLQQWESGMALRKYKHTQVLVWIKLHHLTIKFWTKEDLRMVASGIGHPLYPDAITKSCKRLDFARVCIMLDISSKLPKHIVIMMSTEEGEETPCRVDVEYEWVPLKCRACNSLGHHTDNYPTMQPQHKPPISVYVQKLTIVKPKRANKCTGKLALEKQVDREEGTRMPTKVRASNAQHMTRSSSENINKDKEIMLYNAFDILVEEEKIAECSTRVLTEATP</sequence>
<dbReference type="AlphaFoldDB" id="A0AAW2ISN3"/>
<protein>
    <recommendedName>
        <fullName evidence="3">DUF4283 domain-containing protein</fullName>
    </recommendedName>
</protein>